<dbReference type="PANTHER" id="PTHR43822">
    <property type="entry name" value="HOMOACONITASE, MITOCHONDRIAL-RELATED"/>
    <property type="match status" value="1"/>
</dbReference>
<protein>
    <submittedName>
        <fullName evidence="8">3-isopropylmalate dehydratase</fullName>
    </submittedName>
</protein>
<evidence type="ECO:0000256" key="3">
    <source>
        <dbReference type="ARBA" id="ARBA00023004"/>
    </source>
</evidence>
<evidence type="ECO:0000313" key="9">
    <source>
        <dbReference type="Proteomes" id="UP000541185"/>
    </source>
</evidence>
<dbReference type="InterPro" id="IPR050067">
    <property type="entry name" value="IPM_dehydratase_rel_enz"/>
</dbReference>
<accession>A0A848HCY8</accession>
<keyword evidence="9" id="KW-1185">Reference proteome</keyword>
<keyword evidence="5" id="KW-0456">Lyase</keyword>
<organism evidence="8 9">
    <name type="scientific">Ramlibacter agri</name>
    <dbReference type="NCBI Taxonomy" id="2728837"/>
    <lineage>
        <taxon>Bacteria</taxon>
        <taxon>Pseudomonadati</taxon>
        <taxon>Pseudomonadota</taxon>
        <taxon>Betaproteobacteria</taxon>
        <taxon>Burkholderiales</taxon>
        <taxon>Comamonadaceae</taxon>
        <taxon>Ramlibacter</taxon>
    </lineage>
</organism>
<comment type="caution">
    <text evidence="8">The sequence shown here is derived from an EMBL/GenBank/DDBJ whole genome shotgun (WGS) entry which is preliminary data.</text>
</comment>
<evidence type="ECO:0000313" key="8">
    <source>
        <dbReference type="EMBL" id="NML48012.1"/>
    </source>
</evidence>
<keyword evidence="4" id="KW-0411">Iron-sulfur</keyword>
<dbReference type="PANTHER" id="PTHR43822:SF2">
    <property type="entry name" value="HOMOACONITASE, MITOCHONDRIAL"/>
    <property type="match status" value="1"/>
</dbReference>
<dbReference type="GO" id="GO:0046872">
    <property type="term" value="F:metal ion binding"/>
    <property type="evidence" value="ECO:0007669"/>
    <property type="project" value="UniProtKB-KW"/>
</dbReference>
<evidence type="ECO:0000256" key="5">
    <source>
        <dbReference type="ARBA" id="ARBA00023239"/>
    </source>
</evidence>
<dbReference type="GO" id="GO:0016829">
    <property type="term" value="F:lyase activity"/>
    <property type="evidence" value="ECO:0007669"/>
    <property type="project" value="UniProtKB-KW"/>
</dbReference>
<dbReference type="Proteomes" id="UP000541185">
    <property type="component" value="Unassembled WGS sequence"/>
</dbReference>
<dbReference type="InterPro" id="IPR001030">
    <property type="entry name" value="Acoase/IPM_deHydtase_lsu_aba"/>
</dbReference>
<dbReference type="Pfam" id="PF00330">
    <property type="entry name" value="Aconitase"/>
    <property type="match status" value="1"/>
</dbReference>
<dbReference type="InterPro" id="IPR036008">
    <property type="entry name" value="Aconitase_4Fe-4S_dom"/>
</dbReference>
<sequence length="75" mass="7470">GVLLDAGAELLPTACGACSGYGGSIPDGANVVATTARNFKGRMGSATAQVYLASPYTVAASALRGRITDPREVLA</sequence>
<dbReference type="RefSeq" id="WP_240980337.1">
    <property type="nucleotide sequence ID" value="NZ_JABBFX010000002.1"/>
</dbReference>
<dbReference type="InterPro" id="IPR015931">
    <property type="entry name" value="Acnase/IPM_dHydase_lsu_aba_1/3"/>
</dbReference>
<evidence type="ECO:0000256" key="2">
    <source>
        <dbReference type="ARBA" id="ARBA00022723"/>
    </source>
</evidence>
<dbReference type="Gene3D" id="3.30.499.10">
    <property type="entry name" value="Aconitase, domain 3"/>
    <property type="match status" value="1"/>
</dbReference>
<dbReference type="GO" id="GO:0051536">
    <property type="term" value="F:iron-sulfur cluster binding"/>
    <property type="evidence" value="ECO:0007669"/>
    <property type="project" value="UniProtKB-KW"/>
</dbReference>
<dbReference type="EMBL" id="JABBFX010000004">
    <property type="protein sequence ID" value="NML48012.1"/>
    <property type="molecule type" value="Genomic_DNA"/>
</dbReference>
<dbReference type="GO" id="GO:0043436">
    <property type="term" value="P:oxoacid metabolic process"/>
    <property type="evidence" value="ECO:0007669"/>
    <property type="project" value="UniProtKB-ARBA"/>
</dbReference>
<feature type="non-terminal residue" evidence="8">
    <location>
        <position position="1"/>
    </location>
</feature>
<proteinExistence type="predicted"/>
<dbReference type="EMBL" id="JABBFX010000002">
    <property type="protein sequence ID" value="NML45784.1"/>
    <property type="molecule type" value="Genomic_DNA"/>
</dbReference>
<keyword evidence="3" id="KW-0408">Iron</keyword>
<evidence type="ECO:0000256" key="4">
    <source>
        <dbReference type="ARBA" id="ARBA00023014"/>
    </source>
</evidence>
<dbReference type="SUPFAM" id="SSF53732">
    <property type="entry name" value="Aconitase iron-sulfur domain"/>
    <property type="match status" value="1"/>
</dbReference>
<gene>
    <name evidence="7" type="ORF">HHL11_18700</name>
    <name evidence="8" type="ORF">HHL11_29960</name>
</gene>
<keyword evidence="2" id="KW-0479">Metal-binding</keyword>
<reference evidence="8 9" key="1">
    <citation type="submission" date="2020-04" db="EMBL/GenBank/DDBJ databases">
        <title>Ramlibacter sp. G-1-2-2 isolated from soil.</title>
        <authorList>
            <person name="Dahal R.H."/>
        </authorList>
    </citation>
    <scope>NUCLEOTIDE SEQUENCE [LARGE SCALE GENOMIC DNA]</scope>
    <source>
        <strain evidence="8 9">G-1-2-2</strain>
    </source>
</reference>
<feature type="domain" description="Aconitase/3-isopropylmalate dehydratase large subunit alpha/beta/alpha" evidence="6">
    <location>
        <begin position="2"/>
        <end position="65"/>
    </location>
</feature>
<comment type="subunit">
    <text evidence="1">Heterodimer of LeuC and LeuD.</text>
</comment>
<dbReference type="AlphaFoldDB" id="A0A848HCY8"/>
<name>A0A848HCY8_9BURK</name>
<evidence type="ECO:0000313" key="7">
    <source>
        <dbReference type="EMBL" id="NML45784.1"/>
    </source>
</evidence>
<evidence type="ECO:0000259" key="6">
    <source>
        <dbReference type="Pfam" id="PF00330"/>
    </source>
</evidence>
<evidence type="ECO:0000256" key="1">
    <source>
        <dbReference type="ARBA" id="ARBA00011271"/>
    </source>
</evidence>